<evidence type="ECO:0000313" key="2">
    <source>
        <dbReference type="EMBL" id="URE25250.1"/>
    </source>
</evidence>
<reference evidence="2" key="1">
    <citation type="submission" date="2022-05" db="EMBL/GenBank/DDBJ databases">
        <title>The Musa troglodytarum L. genome provides insights into the mechanism of non-climacteric behaviour and enrichment of carotenoids.</title>
        <authorList>
            <person name="Wang J."/>
        </authorList>
    </citation>
    <scope>NUCLEOTIDE SEQUENCE</scope>
    <source>
        <tissue evidence="2">Leaf</tissue>
    </source>
</reference>
<organism evidence="2 3">
    <name type="scientific">Musa troglodytarum</name>
    <name type="common">fe'i banana</name>
    <dbReference type="NCBI Taxonomy" id="320322"/>
    <lineage>
        <taxon>Eukaryota</taxon>
        <taxon>Viridiplantae</taxon>
        <taxon>Streptophyta</taxon>
        <taxon>Embryophyta</taxon>
        <taxon>Tracheophyta</taxon>
        <taxon>Spermatophyta</taxon>
        <taxon>Magnoliopsida</taxon>
        <taxon>Liliopsida</taxon>
        <taxon>Zingiberales</taxon>
        <taxon>Musaceae</taxon>
        <taxon>Musa</taxon>
    </lineage>
</organism>
<dbReference type="Gene3D" id="2.30.29.30">
    <property type="entry name" value="Pleckstrin-homology domain (PH domain)/Phosphotyrosine-binding domain (PTB)"/>
    <property type="match status" value="1"/>
</dbReference>
<dbReference type="SUPFAM" id="SSF50729">
    <property type="entry name" value="PH domain-like"/>
    <property type="match status" value="1"/>
</dbReference>
<accession>A0A9E7KS26</accession>
<dbReference type="OrthoDB" id="1854502at2759"/>
<name>A0A9E7KS26_9LILI</name>
<gene>
    <name evidence="2" type="ORF">MUK42_06147</name>
</gene>
<dbReference type="Proteomes" id="UP001055439">
    <property type="component" value="Chromosome 8"/>
</dbReference>
<dbReference type="EMBL" id="CP097510">
    <property type="protein sequence ID" value="URE25250.1"/>
    <property type="molecule type" value="Genomic_DNA"/>
</dbReference>
<protein>
    <submittedName>
        <fullName evidence="2">Oxysterol-binding protein</fullName>
    </submittedName>
</protein>
<dbReference type="AlphaFoldDB" id="A0A9E7KS26"/>
<evidence type="ECO:0000313" key="3">
    <source>
        <dbReference type="Proteomes" id="UP001055439"/>
    </source>
</evidence>
<feature type="region of interest" description="Disordered" evidence="1">
    <location>
        <begin position="212"/>
        <end position="253"/>
    </location>
</feature>
<evidence type="ECO:0000256" key="1">
    <source>
        <dbReference type="SAM" id="MobiDB-lite"/>
    </source>
</evidence>
<sequence length="337" mass="36494">MNPLCCIAPVSLERGDRGDPSPVGTLKAAKPQLGVESPSTNLSSKKLIQAPTIPSDSDAAARREAADEAAAAAGLAEGGDAKSGSGNGAVAGVLWKWVNYGKGWRSRWFVLQGGVLSYYKVHGPDRVSVGPAAFKAGVRVIGEESLRRVRKEQLWESGSFVGWGAVKQWKPFGEVHLKTEKVELETTVIDETKEREAHLGLMNGRFSVMSEGTATDSEADNESQGADAETDEDDGMQGNCKRRDGSQGGSEKMRMTVTSMWVDTGKQERKENGMEFQIYLVRAKTARESPKVKFWVTRVMALSVPETPVHSKVVYKCGRLSATGLGCVEQHRPKAKP</sequence>
<feature type="compositionally biased region" description="Polar residues" evidence="1">
    <location>
        <begin position="37"/>
        <end position="46"/>
    </location>
</feature>
<dbReference type="InterPro" id="IPR011993">
    <property type="entry name" value="PH-like_dom_sf"/>
</dbReference>
<feature type="region of interest" description="Disordered" evidence="1">
    <location>
        <begin position="11"/>
        <end position="64"/>
    </location>
</feature>
<keyword evidence="3" id="KW-1185">Reference proteome</keyword>
<proteinExistence type="predicted"/>